<evidence type="ECO:0000259" key="3">
    <source>
        <dbReference type="PROSITE" id="PS51277"/>
    </source>
</evidence>
<dbReference type="RefSeq" id="WP_059176366.1">
    <property type="nucleotide sequence ID" value="NZ_BCNO01000001.1"/>
</dbReference>
<dbReference type="STRING" id="86166.TAGGR_11158"/>
<evidence type="ECO:0000313" key="4">
    <source>
        <dbReference type="EMBL" id="GAQ94960.1"/>
    </source>
</evidence>
<dbReference type="InterPro" id="IPR009061">
    <property type="entry name" value="DNA-bd_dom_put_sf"/>
</dbReference>
<dbReference type="PANTHER" id="PTHR30204:SF15">
    <property type="entry name" value="BLL5018 PROTEIN"/>
    <property type="match status" value="1"/>
</dbReference>
<evidence type="ECO:0000259" key="2">
    <source>
        <dbReference type="PROSITE" id="PS50937"/>
    </source>
</evidence>
<dbReference type="PROSITE" id="PS51277">
    <property type="entry name" value="BURP"/>
    <property type="match status" value="1"/>
</dbReference>
<reference evidence="5" key="1">
    <citation type="submission" date="2016-01" db="EMBL/GenBank/DDBJ databases">
        <title>Draft genome sequence of Thermodesulfovibrio aggregans strain TGE-P1.</title>
        <authorList>
            <person name="Sekiguchi Y."/>
            <person name="Ohashi A."/>
            <person name="Matsuura N."/>
            <person name="Tourlousse M.D."/>
        </authorList>
    </citation>
    <scope>NUCLEOTIDE SEQUENCE [LARGE SCALE GENOMIC DNA]</scope>
    <source>
        <strain evidence="5">TGE-P1</strain>
    </source>
</reference>
<dbReference type="OrthoDB" id="9810140at2"/>
<dbReference type="InterPro" id="IPR047057">
    <property type="entry name" value="MerR_fam"/>
</dbReference>
<dbReference type="EMBL" id="BCNO01000001">
    <property type="protein sequence ID" value="GAQ94960.1"/>
    <property type="molecule type" value="Genomic_DNA"/>
</dbReference>
<dbReference type="GO" id="GO:0003700">
    <property type="term" value="F:DNA-binding transcription factor activity"/>
    <property type="evidence" value="ECO:0007669"/>
    <property type="project" value="InterPro"/>
</dbReference>
<feature type="domain" description="BURP" evidence="3">
    <location>
        <begin position="62"/>
        <end position="121"/>
    </location>
</feature>
<dbReference type="Pfam" id="PF13411">
    <property type="entry name" value="MerR_1"/>
    <property type="match status" value="1"/>
</dbReference>
<sequence>MGEPIQKQLPFKIFYKIGETSRIVGVEPYVLRYWETEFPFLKPKKTKTGQRLYTKKDIEILFLIKKMLYEDKFTIEGVRQKLGKMYRHVEDEIPAKDENLIKKDIVEKVRFKLKEILKMLS</sequence>
<dbReference type="InterPro" id="IPR000551">
    <property type="entry name" value="MerR-type_HTH_dom"/>
</dbReference>
<dbReference type="AlphaFoldDB" id="A0A0U9HPJ6"/>
<dbReference type="InterPro" id="IPR004873">
    <property type="entry name" value="BURP_dom"/>
</dbReference>
<gene>
    <name evidence="4" type="ORF">TAGGR_11158</name>
</gene>
<organism evidence="4 5">
    <name type="scientific">Thermodesulfovibrio aggregans</name>
    <dbReference type="NCBI Taxonomy" id="86166"/>
    <lineage>
        <taxon>Bacteria</taxon>
        <taxon>Pseudomonadati</taxon>
        <taxon>Nitrospirota</taxon>
        <taxon>Thermodesulfovibrionia</taxon>
        <taxon>Thermodesulfovibrionales</taxon>
        <taxon>Thermodesulfovibrionaceae</taxon>
        <taxon>Thermodesulfovibrio</taxon>
    </lineage>
</organism>
<dbReference type="Gene3D" id="1.10.1660.10">
    <property type="match status" value="1"/>
</dbReference>
<dbReference type="SUPFAM" id="SSF46955">
    <property type="entry name" value="Putative DNA-binding domain"/>
    <property type="match status" value="1"/>
</dbReference>
<name>A0A0U9HPJ6_9BACT</name>
<dbReference type="Proteomes" id="UP000054976">
    <property type="component" value="Unassembled WGS sequence"/>
</dbReference>
<proteinExistence type="predicted"/>
<dbReference type="PROSITE" id="PS50937">
    <property type="entry name" value="HTH_MERR_2"/>
    <property type="match status" value="1"/>
</dbReference>
<accession>A0A0U9HPJ6</accession>
<dbReference type="GO" id="GO:0003677">
    <property type="term" value="F:DNA binding"/>
    <property type="evidence" value="ECO:0007669"/>
    <property type="project" value="UniProtKB-KW"/>
</dbReference>
<feature type="domain" description="HTH merR-type" evidence="2">
    <location>
        <begin position="14"/>
        <end position="84"/>
    </location>
</feature>
<dbReference type="SMART" id="SM00422">
    <property type="entry name" value="HTH_MERR"/>
    <property type="match status" value="1"/>
</dbReference>
<keyword evidence="1 4" id="KW-0238">DNA-binding</keyword>
<dbReference type="CDD" id="cd04765">
    <property type="entry name" value="HTH_MlrA-like_sg2"/>
    <property type="match status" value="1"/>
</dbReference>
<comment type="caution">
    <text evidence="4">The sequence shown here is derived from an EMBL/GenBank/DDBJ whole genome shotgun (WGS) entry which is preliminary data.</text>
</comment>
<evidence type="ECO:0000256" key="1">
    <source>
        <dbReference type="ARBA" id="ARBA00023125"/>
    </source>
</evidence>
<keyword evidence="5" id="KW-1185">Reference proteome</keyword>
<protein>
    <submittedName>
        <fullName evidence="4">DNA-binding transcriptional regulator, MerR family</fullName>
    </submittedName>
</protein>
<evidence type="ECO:0000313" key="5">
    <source>
        <dbReference type="Proteomes" id="UP000054976"/>
    </source>
</evidence>
<dbReference type="PANTHER" id="PTHR30204">
    <property type="entry name" value="REDOX-CYCLING DRUG-SENSING TRANSCRIPTIONAL ACTIVATOR SOXR"/>
    <property type="match status" value="1"/>
</dbReference>